<dbReference type="Pfam" id="PF00106">
    <property type="entry name" value="adh_short"/>
    <property type="match status" value="1"/>
</dbReference>
<dbReference type="InterPro" id="IPR036291">
    <property type="entry name" value="NAD(P)-bd_dom_sf"/>
</dbReference>
<evidence type="ECO:0000313" key="3">
    <source>
        <dbReference type="EnsemblMetazoa" id="XP_050514583.1"/>
    </source>
</evidence>
<dbReference type="PANTHER" id="PTHR43157">
    <property type="entry name" value="PHOSPHATIDYLINOSITOL-GLYCAN BIOSYNTHESIS CLASS F PROTEIN-RELATED"/>
    <property type="match status" value="1"/>
</dbReference>
<dbReference type="Gene3D" id="3.40.50.720">
    <property type="entry name" value="NAD(P)-binding Rossmann-like Domain"/>
    <property type="match status" value="1"/>
</dbReference>
<name>A0ABM5KWL7_DIAVI</name>
<dbReference type="EnsemblMetazoa" id="XM_050658627.1">
    <property type="protein sequence ID" value="XP_050514584.1"/>
    <property type="gene ID" value="LOC126889909"/>
</dbReference>
<dbReference type="RefSeq" id="XP_050514584.1">
    <property type="nucleotide sequence ID" value="XM_050658627.1"/>
</dbReference>
<evidence type="ECO:0000256" key="2">
    <source>
        <dbReference type="RuleBase" id="RU000363"/>
    </source>
</evidence>
<dbReference type="PRINTS" id="PR00080">
    <property type="entry name" value="SDRFAMILY"/>
</dbReference>
<proteinExistence type="inferred from homology"/>
<evidence type="ECO:0008006" key="5">
    <source>
        <dbReference type="Google" id="ProtNLM"/>
    </source>
</evidence>
<accession>A0ABM5KWL7</accession>
<keyword evidence="1" id="KW-0560">Oxidoreductase</keyword>
<dbReference type="SUPFAM" id="SSF51735">
    <property type="entry name" value="NAD(P)-binding Rossmann-fold domains"/>
    <property type="match status" value="1"/>
</dbReference>
<dbReference type="InterPro" id="IPR002347">
    <property type="entry name" value="SDR_fam"/>
</dbReference>
<dbReference type="Proteomes" id="UP001652700">
    <property type="component" value="Unplaced"/>
</dbReference>
<dbReference type="EnsemblMetazoa" id="XM_050658626.1">
    <property type="protein sequence ID" value="XP_050514583.1"/>
    <property type="gene ID" value="LOC126889909"/>
</dbReference>
<dbReference type="RefSeq" id="XP_050514583.1">
    <property type="nucleotide sequence ID" value="XM_050658626.1"/>
</dbReference>
<reference evidence="3" key="1">
    <citation type="submission" date="2025-05" db="UniProtKB">
        <authorList>
            <consortium name="EnsemblMetazoa"/>
        </authorList>
    </citation>
    <scope>IDENTIFICATION</scope>
</reference>
<comment type="similarity">
    <text evidence="2">Belongs to the short-chain dehydrogenases/reductases (SDR) family.</text>
</comment>
<evidence type="ECO:0000313" key="4">
    <source>
        <dbReference type="Proteomes" id="UP001652700"/>
    </source>
</evidence>
<evidence type="ECO:0000256" key="1">
    <source>
        <dbReference type="ARBA" id="ARBA00023002"/>
    </source>
</evidence>
<dbReference type="NCBIfam" id="NF004846">
    <property type="entry name" value="PRK06197.1"/>
    <property type="match status" value="1"/>
</dbReference>
<protein>
    <recommendedName>
        <fullName evidence="5">Retinol dehydrogenase 12-like</fullName>
    </recommendedName>
</protein>
<sequence length="316" mass="35245">MGIIFSAKCTSTNRLDGKTAIITGANTGIGKETAKDFYERGAKVILACRNLEKAKAAVADIQKQCTVKSNLGELKVVELDLCSLESVRKCAKELLESEERINLLINNAGVMMCPYSKTKDGFETQFGTNHLAHFLFTLLLLPKICKSMPARIVNVSSIAHTAPFGPMDFTDLNFEKRKYNPVHAYQQSKLANILFTKELARRLTEKDITDVHVYSLHPGVIRTELGRHYDSMFPGLTWVYDNIFGLFIKTPTQGAQTQIYCAVDDNCASETGLYYAECAVTSCSREAENAETARKLWDISMELVGLDKNDDIFKIV</sequence>
<dbReference type="PANTHER" id="PTHR43157:SF73">
    <property type="entry name" value="WW DOMAIN-CONTAINING OXIDOREDUCTASE-LIKE PROTEIN"/>
    <property type="match status" value="1"/>
</dbReference>
<dbReference type="PRINTS" id="PR00081">
    <property type="entry name" value="GDHRDH"/>
</dbReference>
<dbReference type="GeneID" id="126889909"/>
<keyword evidence="4" id="KW-1185">Reference proteome</keyword>
<organism evidence="3 4">
    <name type="scientific">Diabrotica virgifera virgifera</name>
    <name type="common">western corn rootworm</name>
    <dbReference type="NCBI Taxonomy" id="50390"/>
    <lineage>
        <taxon>Eukaryota</taxon>
        <taxon>Metazoa</taxon>
        <taxon>Ecdysozoa</taxon>
        <taxon>Arthropoda</taxon>
        <taxon>Hexapoda</taxon>
        <taxon>Insecta</taxon>
        <taxon>Pterygota</taxon>
        <taxon>Neoptera</taxon>
        <taxon>Endopterygota</taxon>
        <taxon>Coleoptera</taxon>
        <taxon>Polyphaga</taxon>
        <taxon>Cucujiformia</taxon>
        <taxon>Chrysomeloidea</taxon>
        <taxon>Chrysomelidae</taxon>
        <taxon>Galerucinae</taxon>
        <taxon>Diabroticina</taxon>
        <taxon>Diabroticites</taxon>
        <taxon>Diabrotica</taxon>
    </lineage>
</organism>